<dbReference type="PROSITE" id="PS00163">
    <property type="entry name" value="FUMARATE_LYASES"/>
    <property type="match status" value="1"/>
</dbReference>
<dbReference type="UniPathway" id="UPA00223">
    <property type="reaction ID" value="UER01007"/>
</dbReference>
<dbReference type="Gene3D" id="1.20.200.10">
    <property type="entry name" value="Fumarase/aspartase (Central domain)"/>
    <property type="match status" value="1"/>
</dbReference>
<dbReference type="FunFam" id="1.10.40.30:FF:000002">
    <property type="entry name" value="Fumarate hydratase class II"/>
    <property type="match status" value="1"/>
</dbReference>
<dbReference type="EC" id="4.2.1.2" evidence="5"/>
<dbReference type="SUPFAM" id="SSF48557">
    <property type="entry name" value="L-aspartase-like"/>
    <property type="match status" value="1"/>
</dbReference>
<dbReference type="Gene3D" id="1.10.40.30">
    <property type="entry name" value="Fumarase/aspartase (C-terminal domain)"/>
    <property type="match status" value="1"/>
</dbReference>
<evidence type="ECO:0000313" key="8">
    <source>
        <dbReference type="EMBL" id="SFE74600.1"/>
    </source>
</evidence>
<dbReference type="HAMAP" id="MF_00743">
    <property type="entry name" value="FumaraseC"/>
    <property type="match status" value="1"/>
</dbReference>
<evidence type="ECO:0000256" key="5">
    <source>
        <dbReference type="HAMAP-Rule" id="MF_00743"/>
    </source>
</evidence>
<dbReference type="AlphaFoldDB" id="A0A1I2D3P6"/>
<keyword evidence="5" id="KW-0963">Cytoplasm</keyword>
<evidence type="ECO:0000259" key="6">
    <source>
        <dbReference type="Pfam" id="PF00206"/>
    </source>
</evidence>
<feature type="domain" description="Fumarase C C-terminal" evidence="7">
    <location>
        <begin position="406"/>
        <end position="458"/>
    </location>
</feature>
<proteinExistence type="inferred from homology"/>
<evidence type="ECO:0000256" key="1">
    <source>
        <dbReference type="ARBA" id="ARBA00001494"/>
    </source>
</evidence>
<gene>
    <name evidence="5" type="primary">fumC</name>
    <name evidence="8" type="ORF">SAMN05192532_103353</name>
</gene>
<dbReference type="InterPro" id="IPR020557">
    <property type="entry name" value="Fumarate_lyase_CS"/>
</dbReference>
<dbReference type="InterPro" id="IPR024083">
    <property type="entry name" value="Fumarase/histidase_N"/>
</dbReference>
<comment type="similarity">
    <text evidence="2 5">Belongs to the class-II fumarase/aspartase family. Fumarase subfamily.</text>
</comment>
<feature type="domain" description="Fumarate lyase N-terminal" evidence="6">
    <location>
        <begin position="11"/>
        <end position="340"/>
    </location>
</feature>
<evidence type="ECO:0000259" key="7">
    <source>
        <dbReference type="Pfam" id="PF10415"/>
    </source>
</evidence>
<comment type="catalytic activity">
    <reaction evidence="5">
        <text>(S)-malate = fumarate + H2O</text>
        <dbReference type="Rhea" id="RHEA:12460"/>
        <dbReference type="ChEBI" id="CHEBI:15377"/>
        <dbReference type="ChEBI" id="CHEBI:15589"/>
        <dbReference type="ChEBI" id="CHEBI:29806"/>
        <dbReference type="EC" id="4.2.1.2"/>
    </reaction>
</comment>
<dbReference type="OrthoDB" id="9802809at2"/>
<comment type="subunit">
    <text evidence="5">Homotetramer.</text>
</comment>
<comment type="catalytic activity">
    <reaction evidence="1">
        <text>L-aspartate = fumarate + NH4(+)</text>
        <dbReference type="Rhea" id="RHEA:16601"/>
        <dbReference type="ChEBI" id="CHEBI:28938"/>
        <dbReference type="ChEBI" id="CHEBI:29806"/>
        <dbReference type="ChEBI" id="CHEBI:29991"/>
        <dbReference type="EC" id="4.3.1.1"/>
    </reaction>
</comment>
<dbReference type="GO" id="GO:0005737">
    <property type="term" value="C:cytoplasm"/>
    <property type="evidence" value="ECO:0007669"/>
    <property type="project" value="UniProtKB-SubCell"/>
</dbReference>
<dbReference type="CDD" id="cd01362">
    <property type="entry name" value="Fumarase_classII"/>
    <property type="match status" value="1"/>
</dbReference>
<dbReference type="PANTHER" id="PTHR11444:SF1">
    <property type="entry name" value="FUMARATE HYDRATASE, MITOCHONDRIAL"/>
    <property type="match status" value="1"/>
</dbReference>
<sequence>MDYRIEKDTLGEMKVPADKHWGAQTQRSLENFKIGKEKMPLEVVHAFAILKRSTALANKRLDNIEQEKADAIVKAADEVLAGELDDHFPLVVWQTGSGTQSNMNMNEVLARRATEILKQEGSDLTVHPNDDVNRSQSSNDTFPTAMHIAAVEKVENDVLPAIDILKKTFAEKQEQFDDIIKIGRTHLQDATPLTLGQEISGWHRMLEKSEEMIKQSIDHVKDLAIGGTAVGTGINAHPKFGDYVAEEISKVTQKTFRSAPNKFHALTSHDEINYAHGALKGLAADLMKIANDVRWLSSGPRSGLSEIIIPANEPGSSIMPGKVNPTQSEALTMVTSQVMGNDATIGFAASQGNFELNVFKPVIIYNFLQSSYLLAEAMISFNDKCAVGLEPNKEKISEHLNNSLMLVTALNPHIGYENAAKIAKTAHEKGQTLKEAALESGLLTEEQFNEIVDPAKMVKPQE</sequence>
<feature type="site" description="Important for catalytic activity" evidence="5">
    <location>
        <position position="329"/>
    </location>
</feature>
<dbReference type="Gene3D" id="1.10.275.10">
    <property type="entry name" value="Fumarase/aspartase (N-terminal domain)"/>
    <property type="match status" value="1"/>
</dbReference>
<feature type="binding site" evidence="5">
    <location>
        <position position="317"/>
    </location>
    <ligand>
        <name>substrate</name>
    </ligand>
</feature>
<dbReference type="NCBIfam" id="TIGR00979">
    <property type="entry name" value="fumC_II"/>
    <property type="match status" value="1"/>
</dbReference>
<feature type="binding site" evidence="5">
    <location>
        <position position="185"/>
    </location>
    <ligand>
        <name>substrate</name>
    </ligand>
</feature>
<feature type="binding site" evidence="5">
    <location>
        <begin position="97"/>
        <end position="99"/>
    </location>
    <ligand>
        <name>substrate</name>
    </ligand>
</feature>
<feature type="binding site" description="in site B" evidence="5">
    <location>
        <begin position="127"/>
        <end position="130"/>
    </location>
    <ligand>
        <name>substrate</name>
    </ligand>
</feature>
<dbReference type="GO" id="GO:0008797">
    <property type="term" value="F:aspartate ammonia-lyase activity"/>
    <property type="evidence" value="ECO:0007669"/>
    <property type="project" value="UniProtKB-EC"/>
</dbReference>
<dbReference type="GO" id="GO:0004333">
    <property type="term" value="F:fumarate hydratase activity"/>
    <property type="evidence" value="ECO:0007669"/>
    <property type="project" value="UniProtKB-UniRule"/>
</dbReference>
<evidence type="ECO:0000256" key="3">
    <source>
        <dbReference type="ARBA" id="ARBA00022532"/>
    </source>
</evidence>
<feature type="binding site" evidence="5">
    <location>
        <begin position="322"/>
        <end position="324"/>
    </location>
    <ligand>
        <name>substrate</name>
    </ligand>
</feature>
<evidence type="ECO:0000256" key="2">
    <source>
        <dbReference type="ARBA" id="ARBA00009084"/>
    </source>
</evidence>
<comment type="function">
    <text evidence="5">Involved in the TCA cycle. Catalyzes the stereospecific interconversion of fumarate to L-malate.</text>
</comment>
<feature type="binding site" evidence="5">
    <location>
        <begin position="137"/>
        <end position="139"/>
    </location>
    <ligand>
        <name>substrate</name>
    </ligand>
</feature>
<dbReference type="InterPro" id="IPR000362">
    <property type="entry name" value="Fumarate_lyase_fam"/>
</dbReference>
<dbReference type="FunFam" id="1.20.200.10:FF:000001">
    <property type="entry name" value="Fumarate hydratase, mitochondrial"/>
    <property type="match status" value="1"/>
</dbReference>
<dbReference type="InterPro" id="IPR022761">
    <property type="entry name" value="Fumarate_lyase_N"/>
</dbReference>
<dbReference type="PRINTS" id="PR00149">
    <property type="entry name" value="FUMRATELYASE"/>
</dbReference>
<dbReference type="GO" id="GO:0006099">
    <property type="term" value="P:tricarboxylic acid cycle"/>
    <property type="evidence" value="ECO:0007669"/>
    <property type="project" value="UniProtKB-UniRule"/>
</dbReference>
<dbReference type="GO" id="GO:0006108">
    <property type="term" value="P:malate metabolic process"/>
    <property type="evidence" value="ECO:0007669"/>
    <property type="project" value="TreeGrafter"/>
</dbReference>
<name>A0A1I2D3P6_9BACI</name>
<keyword evidence="3 5" id="KW-0816">Tricarboxylic acid cycle</keyword>
<dbReference type="EMBL" id="FONT01000003">
    <property type="protein sequence ID" value="SFE74600.1"/>
    <property type="molecule type" value="Genomic_DNA"/>
</dbReference>
<dbReference type="Pfam" id="PF00206">
    <property type="entry name" value="Lyase_1"/>
    <property type="match status" value="1"/>
</dbReference>
<keyword evidence="9" id="KW-1185">Reference proteome</keyword>
<accession>A0A1I2D3P6</accession>
<dbReference type="Pfam" id="PF10415">
    <property type="entry name" value="FumaraseC_C"/>
    <property type="match status" value="1"/>
</dbReference>
<protein>
    <recommendedName>
        <fullName evidence="5">Fumarate hydratase class II</fullName>
        <shortName evidence="5">Fumarase C</shortName>
        <ecNumber evidence="5">4.2.1.2</ecNumber>
    </recommendedName>
    <alternativeName>
        <fullName evidence="5">Aerobic fumarase</fullName>
    </alternativeName>
    <alternativeName>
        <fullName evidence="5">Iron-independent fumarase</fullName>
    </alternativeName>
</protein>
<comment type="pathway">
    <text evidence="5">Carbohydrate metabolism; tricarboxylic acid cycle; (S)-malate from fumarate: step 1/1.</text>
</comment>
<feature type="active site" description="Proton donor/acceptor" evidence="5">
    <location>
        <position position="186"/>
    </location>
</feature>
<dbReference type="NCBIfam" id="NF008909">
    <property type="entry name" value="PRK12273.1"/>
    <property type="match status" value="1"/>
</dbReference>
<comment type="subcellular location">
    <subcellularLocation>
        <location evidence="5">Cytoplasm</location>
    </subcellularLocation>
</comment>
<dbReference type="PRINTS" id="PR00145">
    <property type="entry name" value="ARGSUCLYASE"/>
</dbReference>
<dbReference type="GO" id="GO:0006106">
    <property type="term" value="P:fumarate metabolic process"/>
    <property type="evidence" value="ECO:0007669"/>
    <property type="project" value="InterPro"/>
</dbReference>
<dbReference type="FunFam" id="1.10.275.10:FF:000001">
    <property type="entry name" value="Fumarate hydratase, mitochondrial"/>
    <property type="match status" value="1"/>
</dbReference>
<reference evidence="8 9" key="1">
    <citation type="submission" date="2016-10" db="EMBL/GenBank/DDBJ databases">
        <authorList>
            <person name="de Groot N.N."/>
        </authorList>
    </citation>
    <scope>NUCLEOTIDE SEQUENCE [LARGE SCALE GENOMIC DNA]</scope>
    <source>
        <strain evidence="8 9">DSM 23995</strain>
    </source>
</reference>
<dbReference type="STRING" id="930128.SAMN05192532_103353"/>
<dbReference type="InterPro" id="IPR005677">
    <property type="entry name" value="Fum_hydII"/>
</dbReference>
<dbReference type="InterPro" id="IPR018951">
    <property type="entry name" value="Fumarase_C_C"/>
</dbReference>
<feature type="active site" evidence="5">
    <location>
        <position position="316"/>
    </location>
</feature>
<dbReference type="RefSeq" id="WP_091660724.1">
    <property type="nucleotide sequence ID" value="NZ_FONT01000003.1"/>
</dbReference>
<organism evidence="8 9">
    <name type="scientific">Alteribacillus iranensis</name>
    <dbReference type="NCBI Taxonomy" id="930128"/>
    <lineage>
        <taxon>Bacteria</taxon>
        <taxon>Bacillati</taxon>
        <taxon>Bacillota</taxon>
        <taxon>Bacilli</taxon>
        <taxon>Bacillales</taxon>
        <taxon>Bacillaceae</taxon>
        <taxon>Alteribacillus</taxon>
    </lineage>
</organism>
<comment type="miscellaneous">
    <text evidence="5">There are 2 substrate-binding sites: the catalytic A site, and the non-catalytic B site that may play a role in the transfer of substrate or product between the active site and the solvent. Alternatively, the B site may bind allosteric effectors.</text>
</comment>
<keyword evidence="4 5" id="KW-0456">Lyase</keyword>
<dbReference type="PANTHER" id="PTHR11444">
    <property type="entry name" value="ASPARTATEAMMONIA/ARGININOSUCCINATE/ADENYLOSUCCINATE LYASE"/>
    <property type="match status" value="1"/>
</dbReference>
<dbReference type="InterPro" id="IPR008948">
    <property type="entry name" value="L-Aspartase-like"/>
</dbReference>
<evidence type="ECO:0000313" key="9">
    <source>
        <dbReference type="Proteomes" id="UP000199516"/>
    </source>
</evidence>
<evidence type="ECO:0000256" key="4">
    <source>
        <dbReference type="ARBA" id="ARBA00023239"/>
    </source>
</evidence>
<dbReference type="Proteomes" id="UP000199516">
    <property type="component" value="Unassembled WGS sequence"/>
</dbReference>